<feature type="coiled-coil region" evidence="16">
    <location>
        <begin position="238"/>
        <end position="265"/>
    </location>
</feature>
<dbReference type="FunFam" id="3.40.50.300:FF:000527">
    <property type="entry name" value="Tyrosine-protein kinase etk"/>
    <property type="match status" value="1"/>
</dbReference>
<evidence type="ECO:0000259" key="20">
    <source>
        <dbReference type="Pfam" id="PF13807"/>
    </source>
</evidence>
<evidence type="ECO:0000256" key="9">
    <source>
        <dbReference type="ARBA" id="ARBA00022741"/>
    </source>
</evidence>
<keyword evidence="12 17" id="KW-1133">Transmembrane helix</keyword>
<comment type="caution">
    <text evidence="21">The sequence shown here is derived from an EMBL/GenBank/DDBJ whole genome shotgun (WGS) entry which is preliminary data.</text>
</comment>
<dbReference type="AlphaFoldDB" id="A0A429Z059"/>
<dbReference type="NCBIfam" id="TIGR01007">
    <property type="entry name" value="eps_fam"/>
    <property type="match status" value="1"/>
</dbReference>
<dbReference type="Gene3D" id="3.40.50.300">
    <property type="entry name" value="P-loop containing nucleotide triphosphate hydrolases"/>
    <property type="match status" value="1"/>
</dbReference>
<organism evidence="21 22">
    <name type="scientific">Aquibium carbonis</name>
    <dbReference type="NCBI Taxonomy" id="2495581"/>
    <lineage>
        <taxon>Bacteria</taxon>
        <taxon>Pseudomonadati</taxon>
        <taxon>Pseudomonadota</taxon>
        <taxon>Alphaproteobacteria</taxon>
        <taxon>Hyphomicrobiales</taxon>
        <taxon>Phyllobacteriaceae</taxon>
        <taxon>Aquibium</taxon>
    </lineage>
</organism>
<dbReference type="InterPro" id="IPR027417">
    <property type="entry name" value="P-loop_NTPase"/>
</dbReference>
<comment type="similarity">
    <text evidence="2">Belongs to the CpsD/CapB family.</text>
</comment>
<evidence type="ECO:0000313" key="22">
    <source>
        <dbReference type="Proteomes" id="UP000278398"/>
    </source>
</evidence>
<comment type="similarity">
    <text evidence="3">Belongs to the etk/wzc family.</text>
</comment>
<keyword evidence="8 17" id="KW-0812">Transmembrane</keyword>
<dbReference type="InterPro" id="IPR025669">
    <property type="entry name" value="AAA_dom"/>
</dbReference>
<dbReference type="Pfam" id="PF02706">
    <property type="entry name" value="Wzz"/>
    <property type="match status" value="1"/>
</dbReference>
<dbReference type="Pfam" id="PF13614">
    <property type="entry name" value="AAA_31"/>
    <property type="match status" value="1"/>
</dbReference>
<dbReference type="OrthoDB" id="230260at2"/>
<evidence type="ECO:0000256" key="13">
    <source>
        <dbReference type="ARBA" id="ARBA00023136"/>
    </source>
</evidence>
<dbReference type="EMBL" id="RWKW01000026">
    <property type="protein sequence ID" value="RST87106.1"/>
    <property type="molecule type" value="Genomic_DNA"/>
</dbReference>
<evidence type="ECO:0000256" key="12">
    <source>
        <dbReference type="ARBA" id="ARBA00022989"/>
    </source>
</evidence>
<evidence type="ECO:0000256" key="7">
    <source>
        <dbReference type="ARBA" id="ARBA00022679"/>
    </source>
</evidence>
<gene>
    <name evidence="21" type="ORF">EJC49_07510</name>
</gene>
<feature type="domain" description="Tyrosine-protein kinase G-rich" evidence="20">
    <location>
        <begin position="414"/>
        <end position="484"/>
    </location>
</feature>
<dbReference type="GO" id="GO:0042802">
    <property type="term" value="F:identical protein binding"/>
    <property type="evidence" value="ECO:0007669"/>
    <property type="project" value="UniProtKB-ARBA"/>
</dbReference>
<protein>
    <recommendedName>
        <fullName evidence="4">non-specific protein-tyrosine kinase</fullName>
        <ecNumber evidence="4">2.7.10.2</ecNumber>
    </recommendedName>
</protein>
<dbReference type="Pfam" id="PF13807">
    <property type="entry name" value="GNVR"/>
    <property type="match status" value="1"/>
</dbReference>
<evidence type="ECO:0000256" key="10">
    <source>
        <dbReference type="ARBA" id="ARBA00022777"/>
    </source>
</evidence>
<dbReference type="PANTHER" id="PTHR32309:SF13">
    <property type="entry name" value="FERRIC ENTEROBACTIN TRANSPORT PROTEIN FEPE"/>
    <property type="match status" value="1"/>
</dbReference>
<dbReference type="SUPFAM" id="SSF52540">
    <property type="entry name" value="P-loop containing nucleoside triphosphate hydrolases"/>
    <property type="match status" value="1"/>
</dbReference>
<dbReference type="PANTHER" id="PTHR32309">
    <property type="entry name" value="TYROSINE-PROTEIN KINASE"/>
    <property type="match status" value="1"/>
</dbReference>
<feature type="domain" description="AAA" evidence="19">
    <location>
        <begin position="562"/>
        <end position="695"/>
    </location>
</feature>
<dbReference type="GO" id="GO:0004715">
    <property type="term" value="F:non-membrane spanning protein tyrosine kinase activity"/>
    <property type="evidence" value="ECO:0007669"/>
    <property type="project" value="UniProtKB-EC"/>
</dbReference>
<evidence type="ECO:0000256" key="1">
    <source>
        <dbReference type="ARBA" id="ARBA00004429"/>
    </source>
</evidence>
<sequence>MLEMNRQIQPGGPGSAYPLPSEYLYDGPYRYASYGYREPEPEPDSFSPLTLLLYVVRYRWLIAFVMAVGVVCGAVFTMMQTPRYMATVQLEVLVPSAKVFQDIEVVSEVSDVRSFLTAREKLRSRALAQRTVYELGLTDKQDFLFPKPDFSPFNLFARAFGIDRTTDIAQYSPEQREAIAVGRVMQNLSVDLVTNTSLLKVSFSDQNPVYAQSVANQVAQSFIDQRVDQTSETSGLARQFIQEQVVQVKDRLQQSEKALVDYAKEAGITVTGDENSLISANMTAINGALAKAIEEQLEYGRLVQQIDAGRGDGLEQVLKSEGLERIRGRIAELSAEYQQKLSLFKPGFPEMQQLNSQIQELRKQANNGIAVITESIRLKHEETVTKVSDLRSKLAELEAEQAVYQDKNIQYTILKRDVESYRSQYESLIDKLNDIGVGADLKTQNAAIVDLAVLPGAPYSPRMTINVALALSLFLTLGAALIYVLELLNNTFSNPEQVEKELGLPVLGILPSVDERDIANALADQRSGLSEAYRSLRTALQFSGSEGMPRTLLVTSSEPSEGKSTTAFKLAQDFASLNTSVLLVDADMRKPNVHRLFGLDNTLGLSNLLTNTIRREDYPKLLRTTKFQNITVLTSGTIPPNPADLLSSSRMAAALSGFSKRYDLVIIDAPPIVGLSDAPILSRLADGSLLVVSANQVTRKSAVNALKRLRAAGANVLGTTLSKFAVSRLDYNYAYRYINSDYYSYGAETPRLAGTAGRMEGEEVGQDPTLGDLARGVRGRFGAFVARLKQAG</sequence>
<evidence type="ECO:0000313" key="21">
    <source>
        <dbReference type="EMBL" id="RST87106.1"/>
    </source>
</evidence>
<evidence type="ECO:0000256" key="16">
    <source>
        <dbReference type="SAM" id="Coils"/>
    </source>
</evidence>
<keyword evidence="10 21" id="KW-0418">Kinase</keyword>
<keyword evidence="5" id="KW-1003">Cell membrane</keyword>
<evidence type="ECO:0000259" key="19">
    <source>
        <dbReference type="Pfam" id="PF13614"/>
    </source>
</evidence>
<evidence type="ECO:0000256" key="14">
    <source>
        <dbReference type="ARBA" id="ARBA00023137"/>
    </source>
</evidence>
<feature type="transmembrane region" description="Helical" evidence="17">
    <location>
        <begin position="58"/>
        <end position="79"/>
    </location>
</feature>
<dbReference type="InterPro" id="IPR032807">
    <property type="entry name" value="GNVR"/>
</dbReference>
<comment type="catalytic activity">
    <reaction evidence="15">
        <text>L-tyrosyl-[protein] + ATP = O-phospho-L-tyrosyl-[protein] + ADP + H(+)</text>
        <dbReference type="Rhea" id="RHEA:10596"/>
        <dbReference type="Rhea" id="RHEA-COMP:10136"/>
        <dbReference type="Rhea" id="RHEA-COMP:20101"/>
        <dbReference type="ChEBI" id="CHEBI:15378"/>
        <dbReference type="ChEBI" id="CHEBI:30616"/>
        <dbReference type="ChEBI" id="CHEBI:46858"/>
        <dbReference type="ChEBI" id="CHEBI:61978"/>
        <dbReference type="ChEBI" id="CHEBI:456216"/>
        <dbReference type="EC" id="2.7.10.2"/>
    </reaction>
</comment>
<keyword evidence="7 21" id="KW-0808">Transferase</keyword>
<name>A0A429Z059_9HYPH</name>
<dbReference type="InterPro" id="IPR050445">
    <property type="entry name" value="Bact_polysacc_biosynth/exp"/>
</dbReference>
<evidence type="ECO:0000256" key="2">
    <source>
        <dbReference type="ARBA" id="ARBA00007316"/>
    </source>
</evidence>
<comment type="subcellular location">
    <subcellularLocation>
        <location evidence="1">Cell inner membrane</location>
        <topology evidence="1">Multi-pass membrane protein</topology>
    </subcellularLocation>
</comment>
<evidence type="ECO:0000256" key="11">
    <source>
        <dbReference type="ARBA" id="ARBA00022840"/>
    </source>
</evidence>
<dbReference type="GO" id="GO:0005524">
    <property type="term" value="F:ATP binding"/>
    <property type="evidence" value="ECO:0007669"/>
    <property type="project" value="UniProtKB-KW"/>
</dbReference>
<dbReference type="GO" id="GO:0005886">
    <property type="term" value="C:plasma membrane"/>
    <property type="evidence" value="ECO:0007669"/>
    <property type="project" value="UniProtKB-SubCell"/>
</dbReference>
<keyword evidence="11" id="KW-0067">ATP-binding</keyword>
<keyword evidence="6" id="KW-0997">Cell inner membrane</keyword>
<keyword evidence="14" id="KW-0829">Tyrosine-protein kinase</keyword>
<evidence type="ECO:0000259" key="18">
    <source>
        <dbReference type="Pfam" id="PF02706"/>
    </source>
</evidence>
<dbReference type="Proteomes" id="UP000278398">
    <property type="component" value="Unassembled WGS sequence"/>
</dbReference>
<proteinExistence type="inferred from homology"/>
<dbReference type="InterPro" id="IPR005702">
    <property type="entry name" value="Wzc-like_C"/>
</dbReference>
<evidence type="ECO:0000256" key="15">
    <source>
        <dbReference type="ARBA" id="ARBA00051245"/>
    </source>
</evidence>
<feature type="coiled-coil region" evidence="16">
    <location>
        <begin position="351"/>
        <end position="431"/>
    </location>
</feature>
<dbReference type="EC" id="2.7.10.2" evidence="4"/>
<keyword evidence="13 17" id="KW-0472">Membrane</keyword>
<evidence type="ECO:0000256" key="6">
    <source>
        <dbReference type="ARBA" id="ARBA00022519"/>
    </source>
</evidence>
<evidence type="ECO:0000256" key="8">
    <source>
        <dbReference type="ARBA" id="ARBA00022692"/>
    </source>
</evidence>
<reference evidence="21 22" key="1">
    <citation type="submission" date="2018-12" db="EMBL/GenBank/DDBJ databases">
        <title>Mesorhizobium carbonis sp. nov., isolated from coal mine water.</title>
        <authorList>
            <person name="Xin W."/>
            <person name="Xu Z."/>
            <person name="Xiang F."/>
            <person name="Zhang J."/>
            <person name="Xi L."/>
            <person name="Liu J."/>
        </authorList>
    </citation>
    <scope>NUCLEOTIDE SEQUENCE [LARGE SCALE GENOMIC DNA]</scope>
    <source>
        <strain evidence="21 22">B2.3</strain>
    </source>
</reference>
<dbReference type="CDD" id="cd05387">
    <property type="entry name" value="BY-kinase"/>
    <property type="match status" value="1"/>
</dbReference>
<accession>A0A429Z059</accession>
<keyword evidence="22" id="KW-1185">Reference proteome</keyword>
<evidence type="ECO:0000256" key="4">
    <source>
        <dbReference type="ARBA" id="ARBA00011903"/>
    </source>
</evidence>
<evidence type="ECO:0000256" key="17">
    <source>
        <dbReference type="SAM" id="Phobius"/>
    </source>
</evidence>
<feature type="domain" description="Polysaccharide chain length determinant N-terminal" evidence="18">
    <location>
        <begin position="51"/>
        <end position="135"/>
    </location>
</feature>
<keyword evidence="16" id="KW-0175">Coiled coil</keyword>
<keyword evidence="9" id="KW-0547">Nucleotide-binding</keyword>
<evidence type="ECO:0000256" key="3">
    <source>
        <dbReference type="ARBA" id="ARBA00008883"/>
    </source>
</evidence>
<dbReference type="InterPro" id="IPR003856">
    <property type="entry name" value="LPS_length_determ_N"/>
</dbReference>
<evidence type="ECO:0000256" key="5">
    <source>
        <dbReference type="ARBA" id="ARBA00022475"/>
    </source>
</evidence>